<accession>A0A834H1K9</accession>
<dbReference type="GO" id="GO:0003918">
    <property type="term" value="F:DNA topoisomerase type II (double strand cut, ATP-hydrolyzing) activity"/>
    <property type="evidence" value="ECO:0007669"/>
    <property type="project" value="UniProtKB-UniRule"/>
</dbReference>
<keyword evidence="9 11" id="KW-0238">DNA-binding</keyword>
<evidence type="ECO:0000256" key="2">
    <source>
        <dbReference type="ARBA" id="ARBA00001946"/>
    </source>
</evidence>
<dbReference type="Gene3D" id="3.30.70.100">
    <property type="match status" value="1"/>
</dbReference>
<evidence type="ECO:0000256" key="10">
    <source>
        <dbReference type="ARBA" id="ARBA00023235"/>
    </source>
</evidence>
<evidence type="ECO:0000259" key="12">
    <source>
        <dbReference type="PROSITE" id="PS50846"/>
    </source>
</evidence>
<evidence type="ECO:0000256" key="9">
    <source>
        <dbReference type="ARBA" id="ARBA00023125"/>
    </source>
</evidence>
<evidence type="ECO:0000256" key="1">
    <source>
        <dbReference type="ARBA" id="ARBA00000185"/>
    </source>
</evidence>
<dbReference type="GO" id="GO:0046872">
    <property type="term" value="F:metal ion binding"/>
    <property type="evidence" value="ECO:0007669"/>
    <property type="project" value="UniProtKB-KW"/>
</dbReference>
<dbReference type="GO" id="GO:0003677">
    <property type="term" value="F:DNA binding"/>
    <property type="evidence" value="ECO:0007669"/>
    <property type="project" value="UniProtKB-UniRule"/>
</dbReference>
<evidence type="ECO:0000256" key="3">
    <source>
        <dbReference type="ARBA" id="ARBA00004170"/>
    </source>
</evidence>
<evidence type="ECO:0000313" key="13">
    <source>
        <dbReference type="EMBL" id="KAF7145777.1"/>
    </source>
</evidence>
<dbReference type="GO" id="GO:0016020">
    <property type="term" value="C:membrane"/>
    <property type="evidence" value="ECO:0007669"/>
    <property type="project" value="UniProtKB-SubCell"/>
</dbReference>
<keyword evidence="10 11" id="KW-0413">Isomerase</keyword>
<dbReference type="CDD" id="cd00223">
    <property type="entry name" value="TOPRIM_TopoIIB_SPO"/>
    <property type="match status" value="1"/>
</dbReference>
<dbReference type="Gene3D" id="3.40.1360.10">
    <property type="match status" value="1"/>
</dbReference>
<dbReference type="GO" id="GO:0000228">
    <property type="term" value="C:nuclear chromosome"/>
    <property type="evidence" value="ECO:0007669"/>
    <property type="project" value="TreeGrafter"/>
</dbReference>
<dbReference type="PROSITE" id="PS50846">
    <property type="entry name" value="HMA_2"/>
    <property type="match status" value="1"/>
</dbReference>
<dbReference type="EMBL" id="WJXA01000004">
    <property type="protein sequence ID" value="KAF7145777.1"/>
    <property type="molecule type" value="Genomic_DNA"/>
</dbReference>
<keyword evidence="14" id="KW-1185">Reference proteome</keyword>
<dbReference type="GO" id="GO:0042138">
    <property type="term" value="P:meiotic DNA double-strand break formation"/>
    <property type="evidence" value="ECO:0007669"/>
    <property type="project" value="TreeGrafter"/>
</dbReference>
<dbReference type="SUPFAM" id="SSF56726">
    <property type="entry name" value="DNA topoisomerase IV, alpha subunit"/>
    <property type="match status" value="1"/>
</dbReference>
<reference evidence="13" key="1">
    <citation type="submission" date="2019-11" db="EMBL/GenBank/DDBJ databases">
        <authorList>
            <person name="Liu Y."/>
            <person name="Hou J."/>
            <person name="Li T.-Q."/>
            <person name="Guan C.-H."/>
            <person name="Wu X."/>
            <person name="Wu H.-Z."/>
            <person name="Ling F."/>
            <person name="Zhang R."/>
            <person name="Shi X.-G."/>
            <person name="Ren J.-P."/>
            <person name="Chen E.-F."/>
            <person name="Sun J.-M."/>
        </authorList>
    </citation>
    <scope>NUCLEOTIDE SEQUENCE</scope>
    <source>
        <strain evidence="13">Adult_tree_wgs_1</strain>
        <tissue evidence="13">Leaves</tissue>
    </source>
</reference>
<comment type="cofactor">
    <cofactor evidence="2">
        <name>Mg(2+)</name>
        <dbReference type="ChEBI" id="CHEBI:18420"/>
    </cofactor>
</comment>
<dbReference type="Pfam" id="PF21180">
    <property type="entry name" value="TOP6A-Spo11_Toprim"/>
    <property type="match status" value="1"/>
</dbReference>
<evidence type="ECO:0000256" key="7">
    <source>
        <dbReference type="ARBA" id="ARBA00022842"/>
    </source>
</evidence>
<dbReference type="InterPro" id="IPR013049">
    <property type="entry name" value="Spo11/TopoVI_A_N"/>
</dbReference>
<feature type="domain" description="HMA" evidence="12">
    <location>
        <begin position="356"/>
        <end position="419"/>
    </location>
</feature>
<dbReference type="OrthoDB" id="5377392at2759"/>
<dbReference type="EC" id="5.6.2.2" evidence="5"/>
<proteinExistence type="inferred from homology"/>
<evidence type="ECO:0000256" key="6">
    <source>
        <dbReference type="ARBA" id="ARBA00022723"/>
    </source>
</evidence>
<comment type="catalytic activity">
    <reaction evidence="1 11">
        <text>ATP-dependent breakage, passage and rejoining of double-stranded DNA.</text>
        <dbReference type="EC" id="5.6.2.2"/>
    </reaction>
</comment>
<dbReference type="GO" id="GO:0000706">
    <property type="term" value="P:meiotic DNA double-strand break processing"/>
    <property type="evidence" value="ECO:0007669"/>
    <property type="project" value="TreeGrafter"/>
</dbReference>
<dbReference type="InterPro" id="IPR006121">
    <property type="entry name" value="HMA_dom"/>
</dbReference>
<dbReference type="PANTHER" id="PTHR10848">
    <property type="entry name" value="MEIOTIC RECOMBINATION PROTEIN SPO11"/>
    <property type="match status" value="1"/>
</dbReference>
<protein>
    <recommendedName>
        <fullName evidence="5">DNA topoisomerase (ATP-hydrolyzing)</fullName>
        <ecNumber evidence="5">5.6.2.2</ecNumber>
    </recommendedName>
</protein>
<name>A0A834H1K9_RHOSS</name>
<dbReference type="InterPro" id="IPR034136">
    <property type="entry name" value="TOPRIM_Topo6A/Spo11"/>
</dbReference>
<dbReference type="Proteomes" id="UP000626092">
    <property type="component" value="Unassembled WGS sequence"/>
</dbReference>
<dbReference type="InterPro" id="IPR036078">
    <property type="entry name" value="Spo11/TopoVI_A_sf"/>
</dbReference>
<comment type="subcellular location">
    <subcellularLocation>
        <location evidence="3">Membrane</location>
        <topology evidence="3">Peripheral membrane protein</topology>
    </subcellularLocation>
</comment>
<evidence type="ECO:0000256" key="11">
    <source>
        <dbReference type="PROSITE-ProRule" id="PRU01385"/>
    </source>
</evidence>
<evidence type="ECO:0000256" key="5">
    <source>
        <dbReference type="ARBA" id="ARBA00012895"/>
    </source>
</evidence>
<dbReference type="PROSITE" id="PS52041">
    <property type="entry name" value="TOPO_IIB"/>
    <property type="match status" value="1"/>
</dbReference>
<gene>
    <name evidence="13" type="ORF">RHSIM_Rhsim04G0013200</name>
</gene>
<dbReference type="GO" id="GO:0007131">
    <property type="term" value="P:reciprocal meiotic recombination"/>
    <property type="evidence" value="ECO:0007669"/>
    <property type="project" value="TreeGrafter"/>
</dbReference>
<keyword evidence="8 11" id="KW-0799">Topoisomerase</keyword>
<evidence type="ECO:0000313" key="14">
    <source>
        <dbReference type="Proteomes" id="UP000626092"/>
    </source>
</evidence>
<dbReference type="InterPro" id="IPR036163">
    <property type="entry name" value="HMA_dom_sf"/>
</dbReference>
<dbReference type="SUPFAM" id="SSF55008">
    <property type="entry name" value="HMA, heavy metal-associated domain"/>
    <property type="match status" value="1"/>
</dbReference>
<feature type="active site" description="O-(5'-phospho-DNA)-tyrosine intermediate" evidence="11">
    <location>
        <position position="103"/>
    </location>
</feature>
<dbReference type="InterPro" id="IPR002815">
    <property type="entry name" value="Spo11/TopoVI_A"/>
</dbReference>
<evidence type="ECO:0000256" key="4">
    <source>
        <dbReference type="ARBA" id="ARBA00006559"/>
    </source>
</evidence>
<dbReference type="AlphaFoldDB" id="A0A834H1K9"/>
<dbReference type="GO" id="GO:0005524">
    <property type="term" value="F:ATP binding"/>
    <property type="evidence" value="ECO:0007669"/>
    <property type="project" value="InterPro"/>
</dbReference>
<comment type="caution">
    <text evidence="13">The sequence shown here is derived from an EMBL/GenBank/DDBJ whole genome shotgun (WGS) entry which is preliminary data.</text>
</comment>
<dbReference type="PANTHER" id="PTHR10848:SF3">
    <property type="entry name" value="MEIOTIC RECOMBINATION PROTEIN SPO11-1"/>
    <property type="match status" value="1"/>
</dbReference>
<comment type="similarity">
    <text evidence="4 11">Belongs to the TOP6A family.</text>
</comment>
<evidence type="ECO:0000256" key="8">
    <source>
        <dbReference type="ARBA" id="ARBA00023029"/>
    </source>
</evidence>
<sequence>MEGTRSNVKSSDLLKKIKGITRSILGDICSGRLPSLYIDRFRNYCTDATGNCFCSFDLSIGNEILILQRECHARRLDVLLRVLLVVQQLLQENRHGSKRDIYYMHPSVFQEQSVVDRAINDICILLHCSRHNLNVAQPVPVHVEEVKDIVSVAHYILVVEKESGKASIWQGSWFSLISVDFYDNTIVCPFNSGRGYPDVPTRRFLRLLMEKLSLPAYCLVDCDPYGFDILTTYRFGSMQMAYDAKYLRVPEIHWLGVFPSDSEKYGLPQQCLLPLTAEDKSRIEAMLLRCYLQREVPHWRSEMELLLQRGVKFEIEALSVHSLSFLSDEYIPSKIQVTNPSSSLRRLIDRMERYADVGCVLKVNVDCEACKMKLYEVLRSISGVYSVTIDAEEGLAKISGEVDPNILLKAVGTSGKHAELKWVQLNSPVAPNRSQHYRDDMDKPYGPYAISYGQYHGYGRAIEQPHWGRRALPEAEGGLWCDTHLRYCLLPPPEYSYNYSSISVYPPPQGAHYS</sequence>
<dbReference type="PRINTS" id="PR01550">
    <property type="entry name" value="TOP6AFAMILY"/>
</dbReference>
<organism evidence="13 14">
    <name type="scientific">Rhododendron simsii</name>
    <name type="common">Sims's rhododendron</name>
    <dbReference type="NCBI Taxonomy" id="118357"/>
    <lineage>
        <taxon>Eukaryota</taxon>
        <taxon>Viridiplantae</taxon>
        <taxon>Streptophyta</taxon>
        <taxon>Embryophyta</taxon>
        <taxon>Tracheophyta</taxon>
        <taxon>Spermatophyta</taxon>
        <taxon>Magnoliopsida</taxon>
        <taxon>eudicotyledons</taxon>
        <taxon>Gunneridae</taxon>
        <taxon>Pentapetalae</taxon>
        <taxon>asterids</taxon>
        <taxon>Ericales</taxon>
        <taxon>Ericaceae</taxon>
        <taxon>Ericoideae</taxon>
        <taxon>Rhodoreae</taxon>
        <taxon>Rhododendron</taxon>
    </lineage>
</organism>
<dbReference type="Pfam" id="PF00403">
    <property type="entry name" value="HMA"/>
    <property type="match status" value="1"/>
</dbReference>
<keyword evidence="6" id="KW-0479">Metal-binding</keyword>
<dbReference type="CDD" id="cd00371">
    <property type="entry name" value="HMA"/>
    <property type="match status" value="1"/>
</dbReference>
<keyword evidence="7" id="KW-0460">Magnesium</keyword>
<dbReference type="GO" id="GO:0009626">
    <property type="term" value="P:plant-type hypersensitive response"/>
    <property type="evidence" value="ECO:0007669"/>
    <property type="project" value="UniProtKB-KW"/>
</dbReference>
<dbReference type="Pfam" id="PF04406">
    <property type="entry name" value="TP6A_N"/>
    <property type="match status" value="1"/>
</dbReference>